<dbReference type="Proteomes" id="UP001187315">
    <property type="component" value="Unassembled WGS sequence"/>
</dbReference>
<feature type="coiled-coil region" evidence="2">
    <location>
        <begin position="953"/>
        <end position="994"/>
    </location>
</feature>
<dbReference type="EMBL" id="JAVHJS010000001">
    <property type="protein sequence ID" value="KAK2869098.1"/>
    <property type="molecule type" value="Genomic_DNA"/>
</dbReference>
<dbReference type="Pfam" id="PF10211">
    <property type="entry name" value="Ax_dynein_light"/>
    <property type="match status" value="1"/>
</dbReference>
<evidence type="ECO:0000256" key="1">
    <source>
        <dbReference type="ARBA" id="ARBA00023054"/>
    </source>
</evidence>
<evidence type="ECO:0000256" key="2">
    <source>
        <dbReference type="SAM" id="Coils"/>
    </source>
</evidence>
<protein>
    <recommendedName>
        <fullName evidence="6">Axonemal dynein light chain domain containing 1</fullName>
    </recommendedName>
</protein>
<evidence type="ECO:0008006" key="6">
    <source>
        <dbReference type="Google" id="ProtNLM"/>
    </source>
</evidence>
<feature type="region of interest" description="Disordered" evidence="3">
    <location>
        <begin position="1"/>
        <end position="24"/>
    </location>
</feature>
<dbReference type="PANTHER" id="PTHR23052">
    <property type="entry name" value="AXONEMAL DYNEIN LIGHT CHAIN DOMAIN-CONTAINING PROTEIN 1"/>
    <property type="match status" value="1"/>
</dbReference>
<evidence type="ECO:0000313" key="5">
    <source>
        <dbReference type="Proteomes" id="UP001187315"/>
    </source>
</evidence>
<keyword evidence="1 2" id="KW-0175">Coiled coil</keyword>
<dbReference type="AlphaFoldDB" id="A0AA88P2Q7"/>
<dbReference type="InterPro" id="IPR052845">
    <property type="entry name" value="Axonemal_dynein_LC_domain"/>
</dbReference>
<keyword evidence="5" id="KW-1185">Reference proteome</keyword>
<name>A0AA88P2Q7_TACVA</name>
<accession>A0AA88P2Q7</accession>
<reference evidence="4" key="1">
    <citation type="submission" date="2023-08" db="EMBL/GenBank/DDBJ databases">
        <title>Pelteobagrus vachellii genome.</title>
        <authorList>
            <person name="Liu H."/>
        </authorList>
    </citation>
    <scope>NUCLEOTIDE SEQUENCE</scope>
    <source>
        <strain evidence="4">PRFRI_2022a</strain>
        <tissue evidence="4">Muscle</tissue>
    </source>
</reference>
<proteinExistence type="predicted"/>
<gene>
    <name evidence="4" type="ORF">Q7C36_000969</name>
</gene>
<comment type="caution">
    <text evidence="4">The sequence shown here is derived from an EMBL/GenBank/DDBJ whole genome shotgun (WGS) entry which is preliminary data.</text>
</comment>
<feature type="region of interest" description="Disordered" evidence="3">
    <location>
        <begin position="1020"/>
        <end position="1041"/>
    </location>
</feature>
<dbReference type="InterPro" id="IPR019347">
    <property type="entry name" value="Axonemal_dynein_light_chain"/>
</dbReference>
<organism evidence="4 5">
    <name type="scientific">Tachysurus vachellii</name>
    <name type="common">Darkbarbel catfish</name>
    <name type="synonym">Pelteobagrus vachellii</name>
    <dbReference type="NCBI Taxonomy" id="175792"/>
    <lineage>
        <taxon>Eukaryota</taxon>
        <taxon>Metazoa</taxon>
        <taxon>Chordata</taxon>
        <taxon>Craniata</taxon>
        <taxon>Vertebrata</taxon>
        <taxon>Euteleostomi</taxon>
        <taxon>Actinopterygii</taxon>
        <taxon>Neopterygii</taxon>
        <taxon>Teleostei</taxon>
        <taxon>Ostariophysi</taxon>
        <taxon>Siluriformes</taxon>
        <taxon>Bagridae</taxon>
        <taxon>Tachysurus</taxon>
    </lineage>
</organism>
<evidence type="ECO:0000313" key="4">
    <source>
        <dbReference type="EMBL" id="KAK2869098.1"/>
    </source>
</evidence>
<evidence type="ECO:0000256" key="3">
    <source>
        <dbReference type="SAM" id="MobiDB-lite"/>
    </source>
</evidence>
<dbReference type="PANTHER" id="PTHR23052:SF1">
    <property type="entry name" value="AXONEMAL DYNEIN LIGHT CHAIN DOMAIN-CONTAINING PROTEIN 1"/>
    <property type="match status" value="1"/>
</dbReference>
<dbReference type="GO" id="GO:0005737">
    <property type="term" value="C:cytoplasm"/>
    <property type="evidence" value="ECO:0007669"/>
    <property type="project" value="UniProtKB-ARBA"/>
</dbReference>
<sequence length="1041" mass="118670">MSACVNCGPSPPAFPKPESRRSKRLNHSVLASDEENNLAELPEVKDRSSVNEGLQMPVLSLDNGQNDFIPDELLSNLTSTVCPQDRDQYNKTYKHPKVCGIRAPDAVWHHNTGRKKYHYFLDQPTSVTGAGRDISFLCDALAAQRQRIFLPPMPERATISLQDSQKDTNSTETLIPEEYHIMTNKGVKALQCYDDKYTVLLEDEKKGLKIFPSMRPSGRLEAAQLMRVMDDMLEKAGANQEFEGVKGLSQLQGLLELVRVEQNIYNIVFHELIRQVSVECRERGQLLAKLRHRYVTLLDRIPRQLISLHTETLAQRALDRRLTEEIICFKHSITQLNKELNQLCDHDEHVFKQAEKAQEDLAKALKQSQLDSDLVGEYHSLYELQRQRLEGQVAVLTEEKDLWSKATYSIALKVIKLNNLQLINRLHVSEQAWSKTAEHFTNVLIAKDSENLSRIMQLTDQWKEQLTGFMEKLRETEKKQYESIRSIQIGLVRWHKFCEDNLRSPDVKFEKTSVEVLCNDLKQWSMVLSMLCERYGGADLLSGQETIQTLEQLQDSWVEVCMQLFRRHPALDKEAPNGQAAMRELSHAITELYTQLGILIDGESGIHQQLITLAGVIGSWANRLKSLIGQLDLVHHSEWWKLEKALGSCINMCEEALVNVNNTQAESEKIKQKPHTKIEINDVLNMLREFVSSQNNFYDYTNLTLCEEVNSLHALQTRWMVDLLLLMVPDQCDGQEPHSPPSPELNVFKDVSFQKLKEDARNLSQKLNYFSKYITSSCQAIVEEMMQKNMTQDDAENEIYQLNKLQGECAEWVDICQILLCELMGRHLELPLPDEAVPKFITDLSLSVERVDSPVDVYATQERPAEVNEDEKAAVTAGGRPYISQKMNKQVEEREEDVSENEKRSSVMKLIGHDGQIIEQILGEKPLDITGTSYPMDPCSEKAQQTFSALCTLELLQQELLAVEARAISAEERALKAEEALQTALERIHDLERQLPQRASLETKASKSVSPVANKEAILELKEVSQQPTPSPKPTKSSKKH</sequence>